<protein>
    <recommendedName>
        <fullName evidence="2">SoxXA-binding protein</fullName>
    </recommendedName>
</protein>
<reference evidence="1" key="1">
    <citation type="submission" date="2016-10" db="EMBL/GenBank/DDBJ databases">
        <authorList>
            <person name="de Groot N.N."/>
        </authorList>
    </citation>
    <scope>NUCLEOTIDE SEQUENCE</scope>
</reference>
<name>A0A1W1D842_9ZZZZ</name>
<evidence type="ECO:0000313" key="1">
    <source>
        <dbReference type="EMBL" id="SFV76791.1"/>
    </source>
</evidence>
<dbReference type="EMBL" id="FPHR01000006">
    <property type="protein sequence ID" value="SFV76791.1"/>
    <property type="molecule type" value="Genomic_DNA"/>
</dbReference>
<accession>A0A1W1D842</accession>
<sequence>MKKLLLITTAVFSLSVQSADFLGSSHNWNDGSSDPLKAAIATATAENKKAKKAGFEWRDTGKFIKEAAKVGGAKGLALANKARLQAIDAQQQAKDQANAGPSF</sequence>
<gene>
    <name evidence="1" type="ORF">MNB_SUP05-4-445</name>
</gene>
<dbReference type="AlphaFoldDB" id="A0A1W1D842"/>
<evidence type="ECO:0008006" key="2">
    <source>
        <dbReference type="Google" id="ProtNLM"/>
    </source>
</evidence>
<proteinExistence type="predicted"/>
<organism evidence="1">
    <name type="scientific">hydrothermal vent metagenome</name>
    <dbReference type="NCBI Taxonomy" id="652676"/>
    <lineage>
        <taxon>unclassified sequences</taxon>
        <taxon>metagenomes</taxon>
        <taxon>ecological metagenomes</taxon>
    </lineage>
</organism>